<protein>
    <submittedName>
        <fullName evidence="1">Uncharacterized protein</fullName>
    </submittedName>
</protein>
<sequence>MQAFEDVVAVLGLSGDDAMAASPFGLMASIEKGLPVAALDRMARDVAPGA</sequence>
<dbReference type="AlphaFoldDB" id="A0A1T4SUB3"/>
<organism evidence="1 2">
    <name type="scientific">Consotaella salsifontis</name>
    <dbReference type="NCBI Taxonomy" id="1365950"/>
    <lineage>
        <taxon>Bacteria</taxon>
        <taxon>Pseudomonadati</taxon>
        <taxon>Pseudomonadota</taxon>
        <taxon>Alphaproteobacteria</taxon>
        <taxon>Hyphomicrobiales</taxon>
        <taxon>Aurantimonadaceae</taxon>
        <taxon>Consotaella</taxon>
    </lineage>
</organism>
<accession>A0A1T4SUB3</accession>
<reference evidence="1 2" key="1">
    <citation type="submission" date="2017-02" db="EMBL/GenBank/DDBJ databases">
        <authorList>
            <person name="Peterson S.W."/>
        </authorList>
    </citation>
    <scope>NUCLEOTIDE SEQUENCE [LARGE SCALE GENOMIC DNA]</scope>
    <source>
        <strain evidence="1 2">USBA 369</strain>
    </source>
</reference>
<evidence type="ECO:0000313" key="2">
    <source>
        <dbReference type="Proteomes" id="UP000190135"/>
    </source>
</evidence>
<proteinExistence type="predicted"/>
<dbReference type="EMBL" id="FUXL01000014">
    <property type="protein sequence ID" value="SKA31746.1"/>
    <property type="molecule type" value="Genomic_DNA"/>
</dbReference>
<name>A0A1T4SUB3_9HYPH</name>
<evidence type="ECO:0000313" key="1">
    <source>
        <dbReference type="EMBL" id="SKA31746.1"/>
    </source>
</evidence>
<dbReference type="Proteomes" id="UP000190135">
    <property type="component" value="Unassembled WGS sequence"/>
</dbReference>
<gene>
    <name evidence="1" type="ORF">SAMN05428963_11452</name>
</gene>
<dbReference type="RefSeq" id="WP_165690891.1">
    <property type="nucleotide sequence ID" value="NZ_FUXL01000014.1"/>
</dbReference>
<keyword evidence="2" id="KW-1185">Reference proteome</keyword>